<evidence type="ECO:0000256" key="1">
    <source>
        <dbReference type="ARBA" id="ARBA00004115"/>
    </source>
</evidence>
<dbReference type="AlphaFoldDB" id="A0A875RYP1"/>
<dbReference type="PANTHER" id="PTHR12953:SF0">
    <property type="entry name" value="SUN DOMAIN-CONTAINING OSSIFICATION FACTOR"/>
    <property type="match status" value="1"/>
</dbReference>
<feature type="domain" description="SUN" evidence="13">
    <location>
        <begin position="146"/>
        <end position="314"/>
    </location>
</feature>
<comment type="subcellular location">
    <subcellularLocation>
        <location evidence="1">Endoplasmic reticulum membrane</location>
        <topology evidence="1">Single-pass type I membrane protein</topology>
    </subcellularLocation>
</comment>
<evidence type="ECO:0000256" key="11">
    <source>
        <dbReference type="SAM" id="MobiDB-lite"/>
    </source>
</evidence>
<dbReference type="Proteomes" id="UP000662931">
    <property type="component" value="Chromosome 1"/>
</dbReference>
<dbReference type="GO" id="GO:0005789">
    <property type="term" value="C:endoplasmic reticulum membrane"/>
    <property type="evidence" value="ECO:0007669"/>
    <property type="project" value="UniProtKB-SubCell"/>
</dbReference>
<feature type="region of interest" description="Disordered" evidence="11">
    <location>
        <begin position="643"/>
        <end position="670"/>
    </location>
</feature>
<dbReference type="PANTHER" id="PTHR12953">
    <property type="entry name" value="MEMBRANE PROTEIN CH1 RELATED"/>
    <property type="match status" value="1"/>
</dbReference>
<evidence type="ECO:0000256" key="8">
    <source>
        <dbReference type="ARBA" id="ARBA00061226"/>
    </source>
</evidence>
<dbReference type="RefSeq" id="XP_038776597.1">
    <property type="nucleotide sequence ID" value="XM_038920669.1"/>
</dbReference>
<sequence length="670" mass="76183">MSSSVPTPPLSSLADNLSLEIGASMINTSFHKTTGLTDSEYMVNQSSECDTRQTHRTTTKDILNDQLKNLTGALESNDSSIKLTDEEKSYFITFEEWKKQKVARKSQELQLKHIEEEEEEKESRQQRIRSSEVGSGSLNNLDGPVGEEMEFDSSLFTGDEAAPLEEGMAYKGRFNYASFDCAATIVRTNEESKGSNAVLNENKDTYLLNQCKAPHKFLDIELCEDILVDEVMIGNFEFFSSVFRDIRISVGDRYPTTDWKVIGEYEAENLRKLQRFKIEDPMIWARFLRIEILSYYGSEFYCPISTIQVYGKTMMEQFKEENHETSFSVQTEKEDPLDASIEFNVDLNNDSEVLDLKDIENDDVSCVIVPHVGLEQFLEGHKQEEQDLCTMNTTVVFGESNTNISTQYISLETTSSSSSQESIYRNIIKRLSLLESNATLSLLYIEEQSKILSEAFENLENRQKSRFDKLIGQLNTTIHFQVTHFRKLNTDMAVNFEGLLNYQNHRFESFMSSYKQRMDSFQSSLSFQKRMNFFNFVVIIFLLTYILSLKDNLDVDYYHGIDIGAQHVTSKNIQRSSSDTTVDSIFSSSVSVPDVLESKIKDKITVSGSSNDDKGDKELLKAIDGKGSPDLVISDIEVDTKSMKQSSPVVEKKNDTASKVLREIAPSSSR</sequence>
<dbReference type="PROSITE" id="PS51469">
    <property type="entry name" value="SUN"/>
    <property type="match status" value="1"/>
</dbReference>
<evidence type="ECO:0000256" key="9">
    <source>
        <dbReference type="ARBA" id="ARBA00064635"/>
    </source>
</evidence>
<keyword evidence="2 12" id="KW-0812">Transmembrane</keyword>
<keyword evidence="5 12" id="KW-1133">Transmembrane helix</keyword>
<evidence type="ECO:0000313" key="15">
    <source>
        <dbReference type="Proteomes" id="UP000662931"/>
    </source>
</evidence>
<dbReference type="OrthoDB" id="266334at2759"/>
<keyword evidence="7" id="KW-0325">Glycoprotein</keyword>
<feature type="compositionally biased region" description="Basic and acidic residues" evidence="11">
    <location>
        <begin position="650"/>
        <end position="662"/>
    </location>
</feature>
<evidence type="ECO:0000256" key="10">
    <source>
        <dbReference type="ARBA" id="ARBA00075366"/>
    </source>
</evidence>
<dbReference type="FunFam" id="2.60.120.260:FF:000099">
    <property type="entry name" value="Uncharacterized protein, isoform C"/>
    <property type="match status" value="1"/>
</dbReference>
<dbReference type="InterPro" id="IPR012919">
    <property type="entry name" value="SUN_dom"/>
</dbReference>
<keyword evidence="6 12" id="KW-0472">Membrane</keyword>
<evidence type="ECO:0000256" key="6">
    <source>
        <dbReference type="ARBA" id="ARBA00023136"/>
    </source>
</evidence>
<dbReference type="InterPro" id="IPR008979">
    <property type="entry name" value="Galactose-bd-like_sf"/>
</dbReference>
<proteinExistence type="inferred from homology"/>
<evidence type="ECO:0000256" key="7">
    <source>
        <dbReference type="ARBA" id="ARBA00023180"/>
    </source>
</evidence>
<protein>
    <recommendedName>
        <fullName evidence="10">SUN-like protein 1</fullName>
    </recommendedName>
</protein>
<feature type="compositionally biased region" description="Basic and acidic residues" evidence="11">
    <location>
        <begin position="115"/>
        <end position="125"/>
    </location>
</feature>
<dbReference type="Gene3D" id="2.60.120.260">
    <property type="entry name" value="Galactose-binding domain-like"/>
    <property type="match status" value="1"/>
</dbReference>
<evidence type="ECO:0000256" key="12">
    <source>
        <dbReference type="SAM" id="Phobius"/>
    </source>
</evidence>
<evidence type="ECO:0000256" key="4">
    <source>
        <dbReference type="ARBA" id="ARBA00022824"/>
    </source>
</evidence>
<evidence type="ECO:0000259" key="13">
    <source>
        <dbReference type="PROSITE" id="PS51469"/>
    </source>
</evidence>
<keyword evidence="4" id="KW-0256">Endoplasmic reticulum</keyword>
<keyword evidence="15" id="KW-1185">Reference proteome</keyword>
<name>A0A875RYP1_EENNA</name>
<gene>
    <name evidence="14" type="ORF">FOA43_000336</name>
</gene>
<evidence type="ECO:0000256" key="5">
    <source>
        <dbReference type="ARBA" id="ARBA00022989"/>
    </source>
</evidence>
<comment type="subunit">
    <text evidence="9">Interacts with EMP65.</text>
</comment>
<dbReference type="Pfam" id="PF07738">
    <property type="entry name" value="Sad1_UNC"/>
    <property type="match status" value="1"/>
</dbReference>
<dbReference type="SUPFAM" id="SSF49785">
    <property type="entry name" value="Galactose-binding domain-like"/>
    <property type="match status" value="1"/>
</dbReference>
<organism evidence="14 15">
    <name type="scientific">Eeniella nana</name>
    <name type="common">Yeast</name>
    <name type="synonym">Brettanomyces nanus</name>
    <dbReference type="NCBI Taxonomy" id="13502"/>
    <lineage>
        <taxon>Eukaryota</taxon>
        <taxon>Fungi</taxon>
        <taxon>Dikarya</taxon>
        <taxon>Ascomycota</taxon>
        <taxon>Saccharomycotina</taxon>
        <taxon>Pichiomycetes</taxon>
        <taxon>Pichiales</taxon>
        <taxon>Pichiaceae</taxon>
        <taxon>Brettanomyces</taxon>
    </lineage>
</organism>
<dbReference type="GeneID" id="62193737"/>
<keyword evidence="3" id="KW-0732">Signal</keyword>
<dbReference type="InterPro" id="IPR045120">
    <property type="entry name" value="Suco/Slp1-like"/>
</dbReference>
<dbReference type="GO" id="GO:0034975">
    <property type="term" value="P:protein folding in endoplasmic reticulum"/>
    <property type="evidence" value="ECO:0007669"/>
    <property type="project" value="TreeGrafter"/>
</dbReference>
<accession>A0A875RYP1</accession>
<evidence type="ECO:0000313" key="14">
    <source>
        <dbReference type="EMBL" id="QPG73032.1"/>
    </source>
</evidence>
<reference evidence="14" key="1">
    <citation type="submission" date="2020-10" db="EMBL/GenBank/DDBJ databases">
        <authorList>
            <person name="Roach M.J.R."/>
        </authorList>
    </citation>
    <scope>NUCLEOTIDE SEQUENCE</scope>
    <source>
        <strain evidence="14">CBS 1945</strain>
    </source>
</reference>
<feature type="transmembrane region" description="Helical" evidence="12">
    <location>
        <begin position="531"/>
        <end position="549"/>
    </location>
</feature>
<feature type="region of interest" description="Disordered" evidence="11">
    <location>
        <begin position="115"/>
        <end position="144"/>
    </location>
</feature>
<comment type="similarity">
    <text evidence="8">Belongs to the SLP1 family.</text>
</comment>
<dbReference type="EMBL" id="CP064812">
    <property type="protein sequence ID" value="QPG73032.1"/>
    <property type="molecule type" value="Genomic_DNA"/>
</dbReference>
<evidence type="ECO:0000256" key="2">
    <source>
        <dbReference type="ARBA" id="ARBA00022692"/>
    </source>
</evidence>
<evidence type="ECO:0000256" key="3">
    <source>
        <dbReference type="ARBA" id="ARBA00022729"/>
    </source>
</evidence>
<dbReference type="KEGG" id="bnn:FOA43_000336"/>